<evidence type="ECO:0000259" key="10">
    <source>
        <dbReference type="Pfam" id="PF08245"/>
    </source>
</evidence>
<dbReference type="Gene3D" id="3.40.1190.10">
    <property type="entry name" value="Mur-like, catalytic domain"/>
    <property type="match status" value="1"/>
</dbReference>
<dbReference type="UniPathway" id="UPA00219"/>
<dbReference type="Pfam" id="PF02875">
    <property type="entry name" value="Mur_ligase_C"/>
    <property type="match status" value="1"/>
</dbReference>
<keyword evidence="6 7" id="KW-0067">ATP-binding</keyword>
<keyword evidence="3 7" id="KW-0963">Cytoplasm</keyword>
<dbReference type="NCBIfam" id="TIGR01087">
    <property type="entry name" value="murD"/>
    <property type="match status" value="1"/>
</dbReference>
<dbReference type="GO" id="GO:0009252">
    <property type="term" value="P:peptidoglycan biosynthetic process"/>
    <property type="evidence" value="ECO:0007669"/>
    <property type="project" value="UniProtKB-UniRule"/>
</dbReference>
<dbReference type="Gene3D" id="3.40.50.720">
    <property type="entry name" value="NAD(P)-binding Rossmann-like Domain"/>
    <property type="match status" value="1"/>
</dbReference>
<dbReference type="GO" id="GO:0051301">
    <property type="term" value="P:cell division"/>
    <property type="evidence" value="ECO:0007669"/>
    <property type="project" value="UniProtKB-KW"/>
</dbReference>
<dbReference type="PANTHER" id="PTHR43692">
    <property type="entry name" value="UDP-N-ACETYLMURAMOYLALANINE--D-GLUTAMATE LIGASE"/>
    <property type="match status" value="1"/>
</dbReference>
<comment type="catalytic activity">
    <reaction evidence="7 8">
        <text>UDP-N-acetyl-alpha-D-muramoyl-L-alanine + D-glutamate + ATP = UDP-N-acetyl-alpha-D-muramoyl-L-alanyl-D-glutamate + ADP + phosphate + H(+)</text>
        <dbReference type="Rhea" id="RHEA:16429"/>
        <dbReference type="ChEBI" id="CHEBI:15378"/>
        <dbReference type="ChEBI" id="CHEBI:29986"/>
        <dbReference type="ChEBI" id="CHEBI:30616"/>
        <dbReference type="ChEBI" id="CHEBI:43474"/>
        <dbReference type="ChEBI" id="CHEBI:83898"/>
        <dbReference type="ChEBI" id="CHEBI:83900"/>
        <dbReference type="ChEBI" id="CHEBI:456216"/>
        <dbReference type="EC" id="6.3.2.9"/>
    </reaction>
</comment>
<comment type="pathway">
    <text evidence="2 7 8">Cell wall biogenesis; peptidoglycan biosynthesis.</text>
</comment>
<evidence type="ECO:0000259" key="9">
    <source>
        <dbReference type="Pfam" id="PF02875"/>
    </source>
</evidence>
<evidence type="ECO:0000313" key="11">
    <source>
        <dbReference type="EMBL" id="AKV58069.1"/>
    </source>
</evidence>
<proteinExistence type="inferred from homology"/>
<comment type="subcellular location">
    <subcellularLocation>
        <location evidence="1 7 8">Cytoplasm</location>
    </subcellularLocation>
</comment>
<dbReference type="InterPro" id="IPR004101">
    <property type="entry name" value="Mur_ligase_C"/>
</dbReference>
<evidence type="ECO:0000256" key="8">
    <source>
        <dbReference type="RuleBase" id="RU003664"/>
    </source>
</evidence>
<keyword evidence="5 7" id="KW-0547">Nucleotide-binding</keyword>
<evidence type="ECO:0000256" key="3">
    <source>
        <dbReference type="ARBA" id="ARBA00022490"/>
    </source>
</evidence>
<dbReference type="GO" id="GO:0008360">
    <property type="term" value="P:regulation of cell shape"/>
    <property type="evidence" value="ECO:0007669"/>
    <property type="project" value="UniProtKB-KW"/>
</dbReference>
<dbReference type="Proteomes" id="UP000060016">
    <property type="component" value="Chromosome"/>
</dbReference>
<dbReference type="Gene3D" id="3.90.190.20">
    <property type="entry name" value="Mur ligase, C-terminal domain"/>
    <property type="match status" value="1"/>
</dbReference>
<sequence length="458" mass="46937">MSGVSVPAPFDRGVIVAGAGVSGTGIATLFRGIGVDVLIADDRATGEGIITTEAARAHFGEVGAVVTSPGWRPDSPLLVDAAFASLPVIGDVEACYRLDRAGVFGPPRDWLVVTGTNGKTTTTGMLAAMMQEAGKDTGKRAVACGNIGVAVADALDAPQRVDVLVAELSSFQLFWSDQLVPDAAVLLNLADDHIDWHGSFAHYAEAKARVLRATHAVAGIDDQHVRELVARTGRDDIIGFTLGKPQAGQVGVAGGRIVANLHGETVDVASAEGIEPAGAAGVLDALAASAVALTQGARPEHIQRALAQYHVEGHRGAVVHSANGVNWVDNSKATNPHAADSALTGAGTVVWVAGGQLKGAAVDELIAAHAHQLRAVALMGVDREIVRDALSRLAPDVPVFVTDSTDPDVAMEQVADFAAAQAQPGDTVLLAPAAASLDMYSGMSARGNAFAAAAMRHC</sequence>
<evidence type="ECO:0000256" key="2">
    <source>
        <dbReference type="ARBA" id="ARBA00004752"/>
    </source>
</evidence>
<keyword evidence="4 7" id="KW-0436">Ligase</keyword>
<dbReference type="HAMAP" id="MF_00639">
    <property type="entry name" value="MurD"/>
    <property type="match status" value="1"/>
</dbReference>
<keyword evidence="7 8" id="KW-0132">Cell division</keyword>
<dbReference type="RefSeq" id="WP_052203636.1">
    <property type="nucleotide sequence ID" value="NZ_CP012342.1"/>
</dbReference>
<dbReference type="GO" id="GO:0071555">
    <property type="term" value="P:cell wall organization"/>
    <property type="evidence" value="ECO:0007669"/>
    <property type="project" value="UniProtKB-KW"/>
</dbReference>
<keyword evidence="12" id="KW-1185">Reference proteome</keyword>
<accession>A0A0K1R9I4</accession>
<feature type="domain" description="Mur ligase C-terminal" evidence="9">
    <location>
        <begin position="314"/>
        <end position="433"/>
    </location>
</feature>
<dbReference type="GO" id="GO:0005524">
    <property type="term" value="F:ATP binding"/>
    <property type="evidence" value="ECO:0007669"/>
    <property type="project" value="UniProtKB-UniRule"/>
</dbReference>
<evidence type="ECO:0000313" key="12">
    <source>
        <dbReference type="Proteomes" id="UP000060016"/>
    </source>
</evidence>
<evidence type="ECO:0000256" key="6">
    <source>
        <dbReference type="ARBA" id="ARBA00022840"/>
    </source>
</evidence>
<feature type="domain" description="Mur ligase central" evidence="10">
    <location>
        <begin position="113"/>
        <end position="269"/>
    </location>
</feature>
<dbReference type="Pfam" id="PF08245">
    <property type="entry name" value="Mur_ligase_M"/>
    <property type="match status" value="1"/>
</dbReference>
<dbReference type="KEGG" id="crie:AK829_01555"/>
<evidence type="ECO:0000256" key="7">
    <source>
        <dbReference type="HAMAP-Rule" id="MF_00639"/>
    </source>
</evidence>
<comment type="function">
    <text evidence="7 8">Cell wall formation. Catalyzes the addition of glutamate to the nucleotide precursor UDP-N-acetylmuramoyl-L-alanine (UMA).</text>
</comment>
<dbReference type="GO" id="GO:0008764">
    <property type="term" value="F:UDP-N-acetylmuramoylalanine-D-glutamate ligase activity"/>
    <property type="evidence" value="ECO:0007669"/>
    <property type="project" value="UniProtKB-UniRule"/>
</dbReference>
<organism evidence="11 12">
    <name type="scientific">Corynebacterium riegelii</name>
    <dbReference type="NCBI Taxonomy" id="156976"/>
    <lineage>
        <taxon>Bacteria</taxon>
        <taxon>Bacillati</taxon>
        <taxon>Actinomycetota</taxon>
        <taxon>Actinomycetes</taxon>
        <taxon>Mycobacteriales</taxon>
        <taxon>Corynebacteriaceae</taxon>
        <taxon>Corynebacterium</taxon>
    </lineage>
</organism>
<keyword evidence="7 8" id="KW-0961">Cell wall biogenesis/degradation</keyword>
<dbReference type="PANTHER" id="PTHR43692:SF1">
    <property type="entry name" value="UDP-N-ACETYLMURAMOYLALANINE--D-GLUTAMATE LIGASE"/>
    <property type="match status" value="1"/>
</dbReference>
<gene>
    <name evidence="7 11" type="primary">murD</name>
    <name evidence="11" type="ORF">AK829_01555</name>
</gene>
<reference evidence="11 12" key="1">
    <citation type="submission" date="2015-08" db="EMBL/GenBank/DDBJ databases">
        <authorList>
            <person name="Babu N.S."/>
            <person name="Beckwith C.J."/>
            <person name="Beseler K.G."/>
            <person name="Brison A."/>
            <person name="Carone J.V."/>
            <person name="Caskin T.P."/>
            <person name="Diamond M."/>
            <person name="Durham M.E."/>
            <person name="Foxe J.M."/>
            <person name="Go M."/>
            <person name="Henderson B.A."/>
            <person name="Jones I.B."/>
            <person name="McGettigan J.A."/>
            <person name="Micheletti S.J."/>
            <person name="Nasrallah M.E."/>
            <person name="Ortiz D."/>
            <person name="Piller C.R."/>
            <person name="Privatt S.R."/>
            <person name="Schneider S.L."/>
            <person name="Sharp S."/>
            <person name="Smith T.C."/>
            <person name="Stanton J.D."/>
            <person name="Ullery H.E."/>
            <person name="Wilson R.J."/>
            <person name="Serrano M.G."/>
            <person name="Buck G."/>
            <person name="Lee V."/>
            <person name="Wang Y."/>
            <person name="Carvalho R."/>
            <person name="Voegtly L."/>
            <person name="Shi R."/>
            <person name="Duckworth R."/>
            <person name="Johnson A."/>
            <person name="Loviza R."/>
            <person name="Walstead R."/>
            <person name="Shah Z."/>
            <person name="Kiflezghi M."/>
            <person name="Wade K."/>
            <person name="Ball S.L."/>
            <person name="Bradley K.W."/>
            <person name="Asai D.J."/>
            <person name="Bowman C.A."/>
            <person name="Russell D.A."/>
            <person name="Pope W.H."/>
            <person name="Jacobs-Sera D."/>
            <person name="Hendrix R.W."/>
            <person name="Hatfull G.F."/>
        </authorList>
    </citation>
    <scope>NUCLEOTIDE SEQUENCE [LARGE SCALE GENOMIC DNA]</scope>
    <source>
        <strain evidence="11 12">PUDD_83A45</strain>
    </source>
</reference>
<dbReference type="EC" id="6.3.2.9" evidence="7 8"/>
<dbReference type="SUPFAM" id="SSF51984">
    <property type="entry name" value="MurCD N-terminal domain"/>
    <property type="match status" value="1"/>
</dbReference>
<dbReference type="InterPro" id="IPR036565">
    <property type="entry name" value="Mur-like_cat_sf"/>
</dbReference>
<name>A0A0K1R9I4_9CORY</name>
<feature type="binding site" evidence="7">
    <location>
        <begin position="115"/>
        <end position="121"/>
    </location>
    <ligand>
        <name>ATP</name>
        <dbReference type="ChEBI" id="CHEBI:30616"/>
    </ligand>
</feature>
<dbReference type="AlphaFoldDB" id="A0A0K1R9I4"/>
<comment type="similarity">
    <text evidence="7">Belongs to the MurCDEF family.</text>
</comment>
<evidence type="ECO:0000256" key="5">
    <source>
        <dbReference type="ARBA" id="ARBA00022741"/>
    </source>
</evidence>
<dbReference type="InterPro" id="IPR005762">
    <property type="entry name" value="MurD"/>
</dbReference>
<dbReference type="InterPro" id="IPR036615">
    <property type="entry name" value="Mur_ligase_C_dom_sf"/>
</dbReference>
<dbReference type="EMBL" id="CP012342">
    <property type="protein sequence ID" value="AKV58069.1"/>
    <property type="molecule type" value="Genomic_DNA"/>
</dbReference>
<keyword evidence="7 8" id="KW-0573">Peptidoglycan synthesis</keyword>
<protein>
    <recommendedName>
        <fullName evidence="7 8">UDP-N-acetylmuramoylalanine--D-glutamate ligase</fullName>
        <ecNumber evidence="7 8">6.3.2.9</ecNumber>
    </recommendedName>
    <alternativeName>
        <fullName evidence="7">D-glutamic acid-adding enzyme</fullName>
    </alternativeName>
    <alternativeName>
        <fullName evidence="7">UDP-N-acetylmuramoyl-L-alanyl-D-glutamate synthetase</fullName>
    </alternativeName>
</protein>
<evidence type="ECO:0000256" key="1">
    <source>
        <dbReference type="ARBA" id="ARBA00004496"/>
    </source>
</evidence>
<dbReference type="SUPFAM" id="SSF53244">
    <property type="entry name" value="MurD-like peptide ligases, peptide-binding domain"/>
    <property type="match status" value="1"/>
</dbReference>
<dbReference type="STRING" id="156976.AK829_01555"/>
<evidence type="ECO:0000256" key="4">
    <source>
        <dbReference type="ARBA" id="ARBA00022598"/>
    </source>
</evidence>
<keyword evidence="7 8" id="KW-0131">Cell cycle</keyword>
<dbReference type="PATRIC" id="fig|156976.3.peg.303"/>
<dbReference type="GO" id="GO:0005737">
    <property type="term" value="C:cytoplasm"/>
    <property type="evidence" value="ECO:0007669"/>
    <property type="project" value="UniProtKB-SubCell"/>
</dbReference>
<dbReference type="SUPFAM" id="SSF53623">
    <property type="entry name" value="MurD-like peptide ligases, catalytic domain"/>
    <property type="match status" value="1"/>
</dbReference>
<dbReference type="InterPro" id="IPR013221">
    <property type="entry name" value="Mur_ligase_cen"/>
</dbReference>
<keyword evidence="7 8" id="KW-0133">Cell shape</keyword>